<dbReference type="GO" id="GO:0009279">
    <property type="term" value="C:cell outer membrane"/>
    <property type="evidence" value="ECO:0007669"/>
    <property type="project" value="UniProtKB-SubCell"/>
</dbReference>
<sequence length="1128" mass="122507">MKPSKFLFRLFSLILFVAAATFANAQTTDGSIYGAITDATGAAISNAQVVITDVHTGVSQSKVTNRKGEYLFPTVLPGDYSVKVTVDGFKTATETGVNVQANSNIHVPVAMAAGGASESVSVEAGVTLVDTREAQVSNTIDQARVENLPTQDHNAYALLVTVPGVSNFGGDGYTSTRGGTTLSVNGLPTDQSSFYLDGAYDTNFYGPGGNKAPSPDMLDQFHVITSNFDAEFGRSPGAVINMISKRGTNKYHGTVFEYWRNDAIDAKGFFNTVSPLLRQNQYGATLGGPVPMFRDKFFFFGSYERLVVHQTATVNSQQTLTAAERTGDFSADTRAPATFTAFPAAYQCGLGPKVICPTKIDPVAKSLLQFIPVFQNNGTPQERSLANVNNDEGLGRLDWRGFSKHTIYATYFRSQGLSLDPAAGGNGGIGIAGSVPQYSGMTELENQQNAIVADDWLLNSRTVNSMRGFYTANRYIISNQLGTANFASSLGSGQPQGSNITSPTYYTATGYFTLGPTGAGPSDVNQISFGLIDTATLQLGRHAIKLGGAWISDKYSEDGKGNSNGNYTFNSSGLTTFPLADFMIGYATTLNQNSGVRHRFRNQDPALFLQDDWQVTNRLNLNLGIRWELVQPWLGDNNESQVQEGVQSTVAPNAPLGLLVVGDKGVKDGSFQTAYNRFAPRVGLAYDVYGNGRTSFRAAYGIFYEQVEEGTIGGQVQEPYTIAQQTNGVTSLQCPYGGTYSGGSCLGASSPFPYTFSPGNAKYYTNTSLSAYRPGEKSTPYAEEWNAQVQQQVGKKVAFTIGYVAMNYMKQYIQFDINSPKFFPGAPVTENPYTTNANGINCRRPYEPYRLGGIVNAANCTFLTTAAGGYTDAQGKPLQFGAINQYFPANNSHYNSLQTQINGHLKTFDFNANYVWGKVLTYATPTVDQTDIRKNYGRADVDVRNRFAFSGTYHTPAVHLWGFFGKEVLSGWALNDISTFQSGSPFTVMANVDVNRDGTTNDRVNVVGDPYKHYRSHVDMVYKGYLNAASFQQPCGASATVACTSPYGNEQRDSLTNPNNWQSNISAFKEFALPRQLTFQFRAEAFNAFNYTHLTSVRNNLTVFPTAINAFQSADAGRVLQFAGKIIF</sequence>
<dbReference type="PANTHER" id="PTHR30069:SF46">
    <property type="entry name" value="OAR PROTEIN"/>
    <property type="match status" value="1"/>
</dbReference>
<evidence type="ECO:0000256" key="4">
    <source>
        <dbReference type="ARBA" id="ARBA00022692"/>
    </source>
</evidence>
<evidence type="ECO:0000256" key="3">
    <source>
        <dbReference type="ARBA" id="ARBA00022452"/>
    </source>
</evidence>
<dbReference type="AlphaFoldDB" id="A0A239K6A6"/>
<dbReference type="GO" id="GO:0015344">
    <property type="term" value="F:siderophore uptake transmembrane transporter activity"/>
    <property type="evidence" value="ECO:0007669"/>
    <property type="project" value="TreeGrafter"/>
</dbReference>
<feature type="chain" id="PRO_5012986499" evidence="7">
    <location>
        <begin position="26"/>
        <end position="1128"/>
    </location>
</feature>
<dbReference type="OrthoDB" id="97893at2"/>
<accession>A0A239K6A6</accession>
<name>A0A239K6A6_9BACT</name>
<dbReference type="Pfam" id="PF07715">
    <property type="entry name" value="Plug"/>
    <property type="match status" value="1"/>
</dbReference>
<organism evidence="10 11">
    <name type="scientific">Granulicella rosea</name>
    <dbReference type="NCBI Taxonomy" id="474952"/>
    <lineage>
        <taxon>Bacteria</taxon>
        <taxon>Pseudomonadati</taxon>
        <taxon>Acidobacteriota</taxon>
        <taxon>Terriglobia</taxon>
        <taxon>Terriglobales</taxon>
        <taxon>Acidobacteriaceae</taxon>
        <taxon>Granulicella</taxon>
    </lineage>
</organism>
<feature type="domain" description="TonB-dependent receptor plug" evidence="8">
    <location>
        <begin position="136"/>
        <end position="238"/>
    </location>
</feature>
<evidence type="ECO:0000313" key="10">
    <source>
        <dbReference type="EMBL" id="SNT13153.1"/>
    </source>
</evidence>
<dbReference type="InterPro" id="IPR057601">
    <property type="entry name" value="Oar-like_b-barrel"/>
</dbReference>
<keyword evidence="4" id="KW-0812">Transmembrane</keyword>
<dbReference type="SUPFAM" id="SSF56935">
    <property type="entry name" value="Porins"/>
    <property type="match status" value="1"/>
</dbReference>
<dbReference type="SUPFAM" id="SSF49464">
    <property type="entry name" value="Carboxypeptidase regulatory domain-like"/>
    <property type="match status" value="1"/>
</dbReference>
<feature type="domain" description="TonB-dependent transporter Oar-like beta-barrel" evidence="9">
    <location>
        <begin position="244"/>
        <end position="1121"/>
    </location>
</feature>
<dbReference type="Gene3D" id="2.60.40.1120">
    <property type="entry name" value="Carboxypeptidase-like, regulatory domain"/>
    <property type="match status" value="1"/>
</dbReference>
<dbReference type="EMBL" id="FZOU01000004">
    <property type="protein sequence ID" value="SNT13153.1"/>
    <property type="molecule type" value="Genomic_DNA"/>
</dbReference>
<evidence type="ECO:0000256" key="5">
    <source>
        <dbReference type="ARBA" id="ARBA00023136"/>
    </source>
</evidence>
<keyword evidence="10" id="KW-0675">Receptor</keyword>
<dbReference type="InterPro" id="IPR008969">
    <property type="entry name" value="CarboxyPept-like_regulatory"/>
</dbReference>
<gene>
    <name evidence="10" type="ORF">SAMN05421770_104302</name>
</gene>
<proteinExistence type="predicted"/>
<keyword evidence="7" id="KW-0732">Signal</keyword>
<dbReference type="InterPro" id="IPR039426">
    <property type="entry name" value="TonB-dep_rcpt-like"/>
</dbReference>
<keyword evidence="11" id="KW-1185">Reference proteome</keyword>
<evidence type="ECO:0000313" key="11">
    <source>
        <dbReference type="Proteomes" id="UP000198356"/>
    </source>
</evidence>
<keyword evidence="3" id="KW-1134">Transmembrane beta strand</keyword>
<keyword evidence="5" id="KW-0472">Membrane</keyword>
<dbReference type="Pfam" id="PF25183">
    <property type="entry name" value="OMP_b-brl_4"/>
    <property type="match status" value="1"/>
</dbReference>
<dbReference type="Gene3D" id="2.170.130.10">
    <property type="entry name" value="TonB-dependent receptor, plug domain"/>
    <property type="match status" value="1"/>
</dbReference>
<evidence type="ECO:0000256" key="1">
    <source>
        <dbReference type="ARBA" id="ARBA00004571"/>
    </source>
</evidence>
<evidence type="ECO:0000259" key="9">
    <source>
        <dbReference type="Pfam" id="PF25183"/>
    </source>
</evidence>
<feature type="signal peptide" evidence="7">
    <location>
        <begin position="1"/>
        <end position="25"/>
    </location>
</feature>
<dbReference type="Proteomes" id="UP000198356">
    <property type="component" value="Unassembled WGS sequence"/>
</dbReference>
<reference evidence="10 11" key="1">
    <citation type="submission" date="2017-06" db="EMBL/GenBank/DDBJ databases">
        <authorList>
            <person name="Kim H.J."/>
            <person name="Triplett B.A."/>
        </authorList>
    </citation>
    <scope>NUCLEOTIDE SEQUENCE [LARGE SCALE GENOMIC DNA]</scope>
    <source>
        <strain evidence="10 11">DSM 18704</strain>
    </source>
</reference>
<dbReference type="InterPro" id="IPR012910">
    <property type="entry name" value="Plug_dom"/>
</dbReference>
<comment type="subcellular location">
    <subcellularLocation>
        <location evidence="1">Cell outer membrane</location>
        <topology evidence="1">Multi-pass membrane protein</topology>
    </subcellularLocation>
</comment>
<evidence type="ECO:0000256" key="2">
    <source>
        <dbReference type="ARBA" id="ARBA00022448"/>
    </source>
</evidence>
<evidence type="ECO:0000259" key="8">
    <source>
        <dbReference type="Pfam" id="PF07715"/>
    </source>
</evidence>
<dbReference type="GO" id="GO:0044718">
    <property type="term" value="P:siderophore transmembrane transport"/>
    <property type="evidence" value="ECO:0007669"/>
    <property type="project" value="TreeGrafter"/>
</dbReference>
<dbReference type="Pfam" id="PF13620">
    <property type="entry name" value="CarboxypepD_reg"/>
    <property type="match status" value="1"/>
</dbReference>
<keyword evidence="6" id="KW-0998">Cell outer membrane</keyword>
<dbReference type="InterPro" id="IPR036942">
    <property type="entry name" value="Beta-barrel_TonB_sf"/>
</dbReference>
<dbReference type="Gene3D" id="2.40.170.20">
    <property type="entry name" value="TonB-dependent receptor, beta-barrel domain"/>
    <property type="match status" value="1"/>
</dbReference>
<evidence type="ECO:0000256" key="6">
    <source>
        <dbReference type="ARBA" id="ARBA00023237"/>
    </source>
</evidence>
<protein>
    <submittedName>
        <fullName evidence="10">TonB-dependent Receptor Plug Domain</fullName>
    </submittedName>
</protein>
<evidence type="ECO:0000256" key="7">
    <source>
        <dbReference type="SAM" id="SignalP"/>
    </source>
</evidence>
<dbReference type="PANTHER" id="PTHR30069">
    <property type="entry name" value="TONB-DEPENDENT OUTER MEMBRANE RECEPTOR"/>
    <property type="match status" value="1"/>
</dbReference>
<dbReference type="InterPro" id="IPR037066">
    <property type="entry name" value="Plug_dom_sf"/>
</dbReference>
<keyword evidence="2" id="KW-0813">Transport</keyword>